<feature type="compositionally biased region" description="Pro residues" evidence="7">
    <location>
        <begin position="183"/>
        <end position="194"/>
    </location>
</feature>
<comment type="subunit">
    <text evidence="1 6">Homodimer.</text>
</comment>
<evidence type="ECO:0000256" key="6">
    <source>
        <dbReference type="HAMAP-Rule" id="MF_02124"/>
    </source>
</evidence>
<evidence type="ECO:0000259" key="8">
    <source>
        <dbReference type="SMART" id="SM00642"/>
    </source>
</evidence>
<dbReference type="PANTHER" id="PTHR47786:SF2">
    <property type="entry name" value="GLYCOSYL HYDROLASE FAMILY 13 CATALYTIC DOMAIN-CONTAINING PROTEIN"/>
    <property type="match status" value="1"/>
</dbReference>
<dbReference type="EMBL" id="JACCBN010000001">
    <property type="protein sequence ID" value="NYD36734.1"/>
    <property type="molecule type" value="Genomic_DNA"/>
</dbReference>
<evidence type="ECO:0000313" key="9">
    <source>
        <dbReference type="EMBL" id="NYD36734.1"/>
    </source>
</evidence>
<dbReference type="GO" id="GO:0004553">
    <property type="term" value="F:hydrolase activity, hydrolyzing O-glycosyl compounds"/>
    <property type="evidence" value="ECO:0007669"/>
    <property type="project" value="InterPro"/>
</dbReference>
<feature type="compositionally biased region" description="Low complexity" evidence="7">
    <location>
        <begin position="271"/>
        <end position="286"/>
    </location>
</feature>
<dbReference type="InterPro" id="IPR026585">
    <property type="entry name" value="GlgE"/>
</dbReference>
<feature type="region of interest" description="Disordered" evidence="7">
    <location>
        <begin position="1"/>
        <end position="531"/>
    </location>
</feature>
<name>A0A7Y9DWK2_9PSEU</name>
<dbReference type="EC" id="2.4.99.16" evidence="6"/>
<feature type="compositionally biased region" description="Low complexity" evidence="7">
    <location>
        <begin position="386"/>
        <end position="405"/>
    </location>
</feature>
<evidence type="ECO:0000256" key="5">
    <source>
        <dbReference type="ARBA" id="ARBA00048735"/>
    </source>
</evidence>
<keyword evidence="3 6" id="KW-0808">Transferase</keyword>
<evidence type="ECO:0000256" key="2">
    <source>
        <dbReference type="ARBA" id="ARBA00022676"/>
    </source>
</evidence>
<evidence type="ECO:0000313" key="10">
    <source>
        <dbReference type="Proteomes" id="UP000535890"/>
    </source>
</evidence>
<dbReference type="Gene3D" id="3.20.20.80">
    <property type="entry name" value="Glycosidases"/>
    <property type="match status" value="1"/>
</dbReference>
<feature type="site" description="Transition state stabilizer" evidence="6">
    <location>
        <position position="1085"/>
    </location>
</feature>
<gene>
    <name evidence="6" type="primary">glgE</name>
    <name evidence="9" type="ORF">BJ983_002836</name>
</gene>
<comment type="function">
    <text evidence="6">Maltosyltransferase that uses maltose 1-phosphate (M1P) as the sugar donor to elongate linear or branched alpha-(1-&gt;4)-glucans. Is involved in a branched alpha-glucan biosynthetic pathway from trehalose, together with TreS, Mak and GlgB.</text>
</comment>
<keyword evidence="4 6" id="KW-0119">Carbohydrate metabolism</keyword>
<accession>A0A7Y9DWK2</accession>
<sequence length="1271" mass="134034">MSVLGRWWPSGRRSEGENDEGGTGGFDLLDGPENASGEDQAPPRRSEPWSGRFKAIVTGRRTDTGSFPAVGPEPADGPRPDDGPGHWGSDGAAAAEDLPPRYDPRDRPSPTRRPWGSSGDVELGPPPPPDAPVNPGLPSGPIPLPGHARPASDRAPAGPSISNGPTVPSAPLPPVDRSRPAPMGRPAPSGPPAAPAWSRSTNTGGFRAVVPPWRRPVVPQAADAPADVSTEAPTATTARPVADNASDPAGSGRATDMSSSSADRPTTEHGASAPTAATPPARLFPAERATERIPERAADGSSATPGRHARADAPVGSSPLAPTPASPTPPASTPVAATPAASTPPAATPPAATPPASTPAADDLDLQRRGPGDEPLDEPGSGPALGAVAAGAAVTAGAATAAAAGRGEDRITDAEWTPAEPEGHATQAPAAADLPEVNLAKSGSTTPGEPAAEGHATQAPAAADLPDVNLAKSGAGSPDAEGHTTQAPAAADLPEVDLADTDGTTPAVGTTSDEDTPAAEEPEVASPTAAETDAPAPAIAPAGTVAAALAQTDPDPAPAPTRTTGTTDLAAERARLAQGRLGIDEVTPEVSGGRFPSKAVVGEVVPVSASVWREGHDAIAATLVWQRCADVDHADAEAVATAPVVGHERTARMVSTGKDTDRAAASLVADAEGLWRFRVDAWSDPWATWRHAVEVKVAAGQGPGELANDLENGARILERGAAQIEDRSTADEVAHQPATEATTPLEMPPSFTFATQLREAAASLRDVERPLVERLAKALSEPVQHTMTERPVRELITRGADHHVLVERPRALDGAWYEFFPRSTGGWDADGRPVHGTFRTAQRELERAAAMGFDVVYLPPIHPIGHVNRKGPNNTLTPGPDDVGSPWAIGSVEGGHDAVHPQLGTIDDFDAFVARAHELGLEVALDFALQCAPDHPWAATHPEWFTVRPDGTIAYAENPPKKYQDIYPVNFDTDPAGIYAESLRVVLYWLSHGVRVFRVDNPHTKPADFWSWLIAKVHEVDPGVVFLAEAFTRPARLFGLAKAGFSQSYTYFTWRTGRDELREFFEMHRDRIDEARPNCFVNTPDILHESLQTGGPGMFAIRATLAAMLAPSWGVYAGFELFEWQPVKAGSEEYLDSEKYQLRPRDFDRALAEGRSLQPWITRLNEIRRAHPAVRQLRTLRFHDTDNEALLAWSKTDPVTGDTVIGVVNLNPFGAEEGTLHLDMAALGLDPFARFGAYDEVSGQVFDWGQANFVRLEPWRDVAHVVSVQKR</sequence>
<feature type="binding site" evidence="6">
    <location>
        <position position="870"/>
    </location>
    <ligand>
        <name>alpha-maltose 1-phosphate</name>
        <dbReference type="ChEBI" id="CHEBI:63576"/>
    </ligand>
</feature>
<keyword evidence="10" id="KW-1185">Reference proteome</keyword>
<dbReference type="Gene3D" id="1.20.58.80">
    <property type="entry name" value="Phosphotransferase system, lactose/cellobiose-type IIA subunit"/>
    <property type="match status" value="1"/>
</dbReference>
<feature type="active site" description="Nucleophile" evidence="6">
    <location>
        <position position="1000"/>
    </location>
</feature>
<dbReference type="Gene3D" id="2.60.40.1180">
    <property type="entry name" value="Golgi alpha-mannosidase II"/>
    <property type="match status" value="1"/>
</dbReference>
<dbReference type="HAMAP" id="MF_02124">
    <property type="entry name" value="GlgE"/>
    <property type="match status" value="1"/>
</dbReference>
<evidence type="ECO:0000256" key="4">
    <source>
        <dbReference type="ARBA" id="ARBA00023277"/>
    </source>
</evidence>
<dbReference type="InterPro" id="IPR049171">
    <property type="entry name" value="GLGE_C"/>
</dbReference>
<dbReference type="GO" id="GO:0030979">
    <property type="term" value="P:alpha-glucan biosynthetic process"/>
    <property type="evidence" value="ECO:0007669"/>
    <property type="project" value="UniProtKB-UniRule"/>
</dbReference>
<evidence type="ECO:0000256" key="3">
    <source>
        <dbReference type="ARBA" id="ARBA00022679"/>
    </source>
</evidence>
<reference evidence="9 10" key="1">
    <citation type="submission" date="2020-07" db="EMBL/GenBank/DDBJ databases">
        <title>Sequencing the genomes of 1000 actinobacteria strains.</title>
        <authorList>
            <person name="Klenk H.-P."/>
        </authorList>
    </citation>
    <scope>NUCLEOTIDE SEQUENCE [LARGE SCALE GENOMIC DNA]</scope>
    <source>
        <strain evidence="9 10">DSM 45772</strain>
    </source>
</reference>
<dbReference type="InterPro" id="IPR017853">
    <property type="entry name" value="GH"/>
</dbReference>
<evidence type="ECO:0000256" key="7">
    <source>
        <dbReference type="SAM" id="MobiDB-lite"/>
    </source>
</evidence>
<feature type="active site" description="Proton donor" evidence="6">
    <location>
        <position position="1029"/>
    </location>
</feature>
<dbReference type="SMART" id="SM00642">
    <property type="entry name" value="Aamy"/>
    <property type="match status" value="1"/>
</dbReference>
<feature type="compositionally biased region" description="Low complexity" evidence="7">
    <location>
        <begin position="207"/>
        <end position="228"/>
    </location>
</feature>
<dbReference type="Pfam" id="PF11896">
    <property type="entry name" value="GlgE_dom_N_S"/>
    <property type="match status" value="1"/>
</dbReference>
<dbReference type="InterPro" id="IPR021828">
    <property type="entry name" value="GlgE_dom_N/S"/>
</dbReference>
<dbReference type="CDD" id="cd11344">
    <property type="entry name" value="AmyAc_GlgE_like"/>
    <property type="match status" value="1"/>
</dbReference>
<protein>
    <recommendedName>
        <fullName evidence="6">Alpha-1,4-glucan:maltose-1-phosphate maltosyltransferase</fullName>
        <shortName evidence="6">GMPMT</shortName>
        <ecNumber evidence="6">2.4.99.16</ecNumber>
    </recommendedName>
    <alternativeName>
        <fullName evidence="6">(1-&gt;4)-alpha-D-glucan:maltose-1-phosphate alpha-D-maltosyltransferase</fullName>
    </alternativeName>
</protein>
<dbReference type="InterPro" id="IPR013780">
    <property type="entry name" value="Glyco_hydro_b"/>
</dbReference>
<dbReference type="Pfam" id="PF21702">
    <property type="entry name" value="GLGE_C"/>
    <property type="match status" value="1"/>
</dbReference>
<feature type="compositionally biased region" description="Basic and acidic residues" evidence="7">
    <location>
        <begin position="288"/>
        <end position="298"/>
    </location>
</feature>
<comment type="caution">
    <text evidence="9">The sequence shown here is derived from an EMBL/GenBank/DDBJ whole genome shotgun (WGS) entry which is preliminary data.</text>
</comment>
<feature type="compositionally biased region" description="Pro residues" evidence="7">
    <location>
        <begin position="346"/>
        <end position="357"/>
    </location>
</feature>
<feature type="compositionally biased region" description="Low complexity" evidence="7">
    <location>
        <begin position="333"/>
        <end position="345"/>
    </location>
</feature>
<feature type="binding site" evidence="6">
    <location>
        <position position="965"/>
    </location>
    <ligand>
        <name>alpha-maltose 1-phosphate</name>
        <dbReference type="ChEBI" id="CHEBI:63576"/>
    </ligand>
</feature>
<dbReference type="GO" id="GO:0016758">
    <property type="term" value="F:hexosyltransferase activity"/>
    <property type="evidence" value="ECO:0007669"/>
    <property type="project" value="UniProtKB-UniRule"/>
</dbReference>
<dbReference type="PANTHER" id="PTHR47786">
    <property type="entry name" value="ALPHA-1,4-GLUCAN:MALTOSE-1-PHOSPHATE MALTOSYLTRANSFERASE"/>
    <property type="match status" value="1"/>
</dbReference>
<evidence type="ECO:0000256" key="1">
    <source>
        <dbReference type="ARBA" id="ARBA00011738"/>
    </source>
</evidence>
<proteinExistence type="inferred from homology"/>
<dbReference type="AlphaFoldDB" id="A0A7Y9DWK2"/>
<dbReference type="SUPFAM" id="SSF51445">
    <property type="entry name" value="(Trans)glycosidases"/>
    <property type="match status" value="1"/>
</dbReference>
<feature type="compositionally biased region" description="Basic and acidic residues" evidence="7">
    <location>
        <begin position="98"/>
        <end position="109"/>
    </location>
</feature>
<organism evidence="9 10">
    <name type="scientific">Actinomycetospora corticicola</name>
    <dbReference type="NCBI Taxonomy" id="663602"/>
    <lineage>
        <taxon>Bacteria</taxon>
        <taxon>Bacillati</taxon>
        <taxon>Actinomycetota</taxon>
        <taxon>Actinomycetes</taxon>
        <taxon>Pseudonocardiales</taxon>
        <taxon>Pseudonocardiaceae</taxon>
        <taxon>Actinomycetospora</taxon>
    </lineage>
</organism>
<feature type="compositionally biased region" description="Polar residues" evidence="7">
    <location>
        <begin position="502"/>
        <end position="511"/>
    </location>
</feature>
<keyword evidence="2 6" id="KW-0328">Glycosyltransferase</keyword>
<dbReference type="InterPro" id="IPR013783">
    <property type="entry name" value="Ig-like_fold"/>
</dbReference>
<feature type="binding site" evidence="6">
    <location>
        <begin position="1139"/>
        <end position="1140"/>
    </location>
    <ligand>
        <name>alpha-maltose 1-phosphate</name>
        <dbReference type="ChEBI" id="CHEBI:63576"/>
    </ligand>
</feature>
<comment type="similarity">
    <text evidence="6">Belongs to the glycosyl hydrolase 13 family. GlgE subfamily.</text>
</comment>
<dbReference type="InterPro" id="IPR006047">
    <property type="entry name" value="GH13_cat_dom"/>
</dbReference>
<feature type="binding site" evidence="6">
    <location>
        <position position="930"/>
    </location>
    <ligand>
        <name>alpha-maltose 1-phosphate</name>
        <dbReference type="ChEBI" id="CHEBI:63576"/>
    </ligand>
</feature>
<dbReference type="Proteomes" id="UP000535890">
    <property type="component" value="Unassembled WGS sequence"/>
</dbReference>
<comment type="catalytic activity">
    <reaction evidence="5 6">
        <text>alpha-maltose 1-phosphate + [(1-&gt;4)-alpha-D-glucosyl](n) = [(1-&gt;4)-alpha-D-glucosyl](n+2) + phosphate</text>
        <dbReference type="Rhea" id="RHEA:42692"/>
        <dbReference type="Rhea" id="RHEA-COMP:9584"/>
        <dbReference type="Rhea" id="RHEA-COMP:10183"/>
        <dbReference type="ChEBI" id="CHEBI:15444"/>
        <dbReference type="ChEBI" id="CHEBI:43474"/>
        <dbReference type="ChEBI" id="CHEBI:63576"/>
        <dbReference type="EC" id="2.4.99.16"/>
    </reaction>
</comment>
<feature type="compositionally biased region" description="Pro residues" evidence="7">
    <location>
        <begin position="321"/>
        <end position="332"/>
    </location>
</feature>
<feature type="compositionally biased region" description="Acidic residues" evidence="7">
    <location>
        <begin position="512"/>
        <end position="523"/>
    </location>
</feature>
<feature type="binding site" evidence="6">
    <location>
        <position position="1001"/>
    </location>
    <ligand>
        <name>alpha-maltose 1-phosphate</name>
        <dbReference type="ChEBI" id="CHEBI:63576"/>
    </ligand>
</feature>
<dbReference type="Gene3D" id="2.60.40.10">
    <property type="entry name" value="Immunoglobulins"/>
    <property type="match status" value="1"/>
</dbReference>
<feature type="domain" description="Glycosyl hydrolase family 13 catalytic" evidence="8">
    <location>
        <begin position="814"/>
        <end position="1149"/>
    </location>
</feature>